<comment type="caution">
    <text evidence="2">The sequence shown here is derived from an EMBL/GenBank/DDBJ whole genome shotgun (WGS) entry which is preliminary data.</text>
</comment>
<evidence type="ECO:0000313" key="3">
    <source>
        <dbReference type="Proteomes" id="UP000630805"/>
    </source>
</evidence>
<feature type="transmembrane region" description="Helical" evidence="1">
    <location>
        <begin position="12"/>
        <end position="35"/>
    </location>
</feature>
<dbReference type="Proteomes" id="UP000630805">
    <property type="component" value="Unassembled WGS sequence"/>
</dbReference>
<dbReference type="RefSeq" id="WP_176866543.1">
    <property type="nucleotide sequence ID" value="NZ_JABXWT010000012.1"/>
</dbReference>
<feature type="transmembrane region" description="Helical" evidence="1">
    <location>
        <begin position="55"/>
        <end position="81"/>
    </location>
</feature>
<gene>
    <name evidence="2" type="ORF">HW561_16880</name>
</gene>
<dbReference type="EMBL" id="JABXWT010000012">
    <property type="protein sequence ID" value="NVO57473.1"/>
    <property type="molecule type" value="Genomic_DNA"/>
</dbReference>
<protein>
    <recommendedName>
        <fullName evidence="4">TRAP-type C4-dicarboxylate transport system permease small subunit</fullName>
    </recommendedName>
</protein>
<feature type="transmembrane region" description="Helical" evidence="1">
    <location>
        <begin position="138"/>
        <end position="159"/>
    </location>
</feature>
<keyword evidence="1" id="KW-0812">Transmembrane</keyword>
<proteinExistence type="predicted"/>
<keyword evidence="1" id="KW-1133">Transmembrane helix</keyword>
<reference evidence="2 3" key="1">
    <citation type="submission" date="2020-06" db="EMBL/GenBank/DDBJ databases">
        <authorList>
            <person name="Cao W.R."/>
        </authorList>
    </citation>
    <scope>NUCLEOTIDE SEQUENCE [LARGE SCALE GENOMIC DNA]</scope>
    <source>
        <strain evidence="2 3">B1Z28</strain>
    </source>
</reference>
<keyword evidence="1" id="KW-0472">Membrane</keyword>
<feature type="transmembrane region" description="Helical" evidence="1">
    <location>
        <begin position="102"/>
        <end position="126"/>
    </location>
</feature>
<evidence type="ECO:0000313" key="2">
    <source>
        <dbReference type="EMBL" id="NVO57473.1"/>
    </source>
</evidence>
<sequence length="178" mass="19362">MNFNLLRYSCVILSVVVAILVLVLLESFFMFLVTGAETSNFLGNRFVLFELGARWLLPLVVQHSAYLPILYLVAFAVAALVEGQNYYKRNTIPPASLNMLSGSIAMGLIGMGLCCAFFLGTASLVLGNLPLSRHIFSFWELFLIATTLVAASVTSRISFGIGLRMARKQQSAATGGRS</sequence>
<name>A0ABX2PTH4_9RHOB</name>
<evidence type="ECO:0000256" key="1">
    <source>
        <dbReference type="SAM" id="Phobius"/>
    </source>
</evidence>
<keyword evidence="3" id="KW-1185">Reference proteome</keyword>
<organism evidence="2 3">
    <name type="scientific">Ruegeria haliotis</name>
    <dbReference type="NCBI Taxonomy" id="2747601"/>
    <lineage>
        <taxon>Bacteria</taxon>
        <taxon>Pseudomonadati</taxon>
        <taxon>Pseudomonadota</taxon>
        <taxon>Alphaproteobacteria</taxon>
        <taxon>Rhodobacterales</taxon>
        <taxon>Roseobacteraceae</taxon>
        <taxon>Ruegeria</taxon>
    </lineage>
</organism>
<accession>A0ABX2PTH4</accession>
<evidence type="ECO:0008006" key="4">
    <source>
        <dbReference type="Google" id="ProtNLM"/>
    </source>
</evidence>